<sequence length="89" mass="9652">MSCPGSEGMSRYYFDVENGGLTVDEEGTELDGGEAVATLALRTLLDIARFEVVAHHERRMSVTARDADGMAVYRSELTVRTGWLVGPTG</sequence>
<organism evidence="2 3">
    <name type="scientific">Methylorubrum salsuginis</name>
    <dbReference type="NCBI Taxonomy" id="414703"/>
    <lineage>
        <taxon>Bacteria</taxon>
        <taxon>Pseudomonadati</taxon>
        <taxon>Pseudomonadota</taxon>
        <taxon>Alphaproteobacteria</taxon>
        <taxon>Hyphomicrobiales</taxon>
        <taxon>Methylobacteriaceae</taxon>
        <taxon>Methylorubrum</taxon>
    </lineage>
</organism>
<feature type="domain" description="DUF6894" evidence="1">
    <location>
        <begin position="11"/>
        <end position="77"/>
    </location>
</feature>
<dbReference type="Pfam" id="PF21834">
    <property type="entry name" value="DUF6894"/>
    <property type="match status" value="1"/>
</dbReference>
<evidence type="ECO:0000313" key="2">
    <source>
        <dbReference type="EMBL" id="SFK65769.1"/>
    </source>
</evidence>
<evidence type="ECO:0000313" key="3">
    <source>
        <dbReference type="Proteomes" id="UP000198804"/>
    </source>
</evidence>
<proteinExistence type="predicted"/>
<keyword evidence="3" id="KW-1185">Reference proteome</keyword>
<dbReference type="Proteomes" id="UP000198804">
    <property type="component" value="Unassembled WGS sequence"/>
</dbReference>
<accession>A0A1I4BCI6</accession>
<protein>
    <recommendedName>
        <fullName evidence="1">DUF6894 domain-containing protein</fullName>
    </recommendedName>
</protein>
<reference evidence="3" key="1">
    <citation type="submission" date="2016-10" db="EMBL/GenBank/DDBJ databases">
        <authorList>
            <person name="Varghese N."/>
            <person name="Submissions S."/>
        </authorList>
    </citation>
    <scope>NUCLEOTIDE SEQUENCE [LARGE SCALE GENOMIC DNA]</scope>
    <source>
        <strain evidence="3">CGMCC 1.6474</strain>
    </source>
</reference>
<gene>
    <name evidence="2" type="ORF">SAMN04488125_103120</name>
</gene>
<dbReference type="AlphaFoldDB" id="A0A1I4BCI6"/>
<dbReference type="EMBL" id="FOSV01000003">
    <property type="protein sequence ID" value="SFK65769.1"/>
    <property type="molecule type" value="Genomic_DNA"/>
</dbReference>
<dbReference type="InterPro" id="IPR054189">
    <property type="entry name" value="DUF6894"/>
</dbReference>
<name>A0A1I4BCI6_9HYPH</name>
<evidence type="ECO:0000259" key="1">
    <source>
        <dbReference type="Pfam" id="PF21834"/>
    </source>
</evidence>